<dbReference type="Proteomes" id="UP001316803">
    <property type="component" value="Unassembled WGS sequence"/>
</dbReference>
<evidence type="ECO:0000259" key="3">
    <source>
        <dbReference type="Pfam" id="PF00144"/>
    </source>
</evidence>
<dbReference type="GO" id="GO:0004177">
    <property type="term" value="F:aminopeptidase activity"/>
    <property type="evidence" value="ECO:0007669"/>
    <property type="project" value="UniProtKB-KW"/>
</dbReference>
<evidence type="ECO:0000256" key="2">
    <source>
        <dbReference type="ARBA" id="ARBA00038215"/>
    </source>
</evidence>
<keyword evidence="1" id="KW-0378">Hydrolase</keyword>
<dbReference type="InterPro" id="IPR027279">
    <property type="entry name" value="D_amino_pept/lipop_sf"/>
</dbReference>
<protein>
    <recommendedName>
        <fullName evidence="7">Beta-lactamase/transpeptidase-like protein</fullName>
    </recommendedName>
</protein>
<evidence type="ECO:0000313" key="6">
    <source>
        <dbReference type="Proteomes" id="UP001316803"/>
    </source>
</evidence>
<organism evidence="5 6">
    <name type="scientific">Knufia fluminis</name>
    <dbReference type="NCBI Taxonomy" id="191047"/>
    <lineage>
        <taxon>Eukaryota</taxon>
        <taxon>Fungi</taxon>
        <taxon>Dikarya</taxon>
        <taxon>Ascomycota</taxon>
        <taxon>Pezizomycotina</taxon>
        <taxon>Eurotiomycetes</taxon>
        <taxon>Chaetothyriomycetidae</taxon>
        <taxon>Chaetothyriales</taxon>
        <taxon>Trichomeriaceae</taxon>
        <taxon>Knufia</taxon>
    </lineage>
</organism>
<dbReference type="Pfam" id="PF07930">
    <property type="entry name" value="DAP_B"/>
    <property type="match status" value="1"/>
</dbReference>
<evidence type="ECO:0000259" key="4">
    <source>
        <dbReference type="Pfam" id="PF07930"/>
    </source>
</evidence>
<reference evidence="5 6" key="1">
    <citation type="submission" date="2022-12" db="EMBL/GenBank/DDBJ databases">
        <title>Genomic features and morphological characterization of a novel Knufia sp. strain isolated from spacecraft assembly facility.</title>
        <authorList>
            <person name="Teixeira M."/>
            <person name="Chander A.M."/>
            <person name="Stajich J.E."/>
            <person name="Venkateswaran K."/>
        </authorList>
    </citation>
    <scope>NUCLEOTIDE SEQUENCE [LARGE SCALE GENOMIC DNA]</scope>
    <source>
        <strain evidence="5 6">FJI-L2-BK-P2</strain>
    </source>
</reference>
<dbReference type="Gene3D" id="3.40.710.10">
    <property type="entry name" value="DD-peptidase/beta-lactamase superfamily"/>
    <property type="match status" value="1"/>
</dbReference>
<dbReference type="NCBIfam" id="NF009622">
    <property type="entry name" value="PRK13128.1"/>
    <property type="match status" value="1"/>
</dbReference>
<evidence type="ECO:0008006" key="7">
    <source>
        <dbReference type="Google" id="ProtNLM"/>
    </source>
</evidence>
<dbReference type="InterPro" id="IPR050491">
    <property type="entry name" value="AmpC-like"/>
</dbReference>
<comment type="caution">
    <text evidence="5">The sequence shown here is derived from an EMBL/GenBank/DDBJ whole genome shotgun (WGS) entry which is preliminary data.</text>
</comment>
<sequence>MTATTDCQRLLAQDVPTAFRVPGGAAAILKDGELIAKHAWGYANIDTREPVTPDTIFPICSISKQMVCLVLTELIAEKGQDFADAVLNAVREILPASVASHEDLTLERLVGMRSGLRDYWILTVLWGARPQDRFSIYQDAPEALKRLGGFHFAPGTQFSYSNTNFVAVSLAIERVTGKTMNDLLQEQLFKPVGMKTAALRADMARLPSPIVGYEGSEETGYVPYLNKIEWAGDAGVSASLEDMIAYEKYVHRQSQVENSSYYKNAVDPKYIDGEPANYGYGLVHSEIEGQKTVSHSGGLAGFRLRRTYMPAQRLSHIVLLNSETDTKLVTDYTMKKLIAMPSIAQLQISDHKPENTKIEINWTGNYFDEEAKLAVVVKQDKPGEITANYDGHDDKLQVLNENEATSEEMNIRFENDSLSVNRPREHRKFTARRLAETEVSADTISFVGTYYSEEIDSTFHVTGSGAMLYGAFDGFLGKGPVHVMRRLGEDVWWLACFRSLDAPTPGYWSVAFESGDGGSGVTVGCMGARNIKYRRVG</sequence>
<comment type="similarity">
    <text evidence="2">Belongs to the peptidase S12 family.</text>
</comment>
<dbReference type="Pfam" id="PF00144">
    <property type="entry name" value="Beta-lactamase"/>
    <property type="match status" value="1"/>
</dbReference>
<dbReference type="AlphaFoldDB" id="A0AAN8EEW0"/>
<feature type="domain" description="Beta-lactamase-related" evidence="3">
    <location>
        <begin position="20"/>
        <end position="327"/>
    </location>
</feature>
<accession>A0AAN8EEW0</accession>
<dbReference type="InterPro" id="IPR012338">
    <property type="entry name" value="Beta-lactam/transpept-like"/>
</dbReference>
<keyword evidence="1" id="KW-0645">Protease</keyword>
<evidence type="ECO:0000256" key="1">
    <source>
        <dbReference type="ARBA" id="ARBA00022438"/>
    </source>
</evidence>
<feature type="domain" description="D-aminopeptidase" evidence="4">
    <location>
        <begin position="359"/>
        <end position="533"/>
    </location>
</feature>
<dbReference type="InterPro" id="IPR001466">
    <property type="entry name" value="Beta-lactam-related"/>
</dbReference>
<dbReference type="PANTHER" id="PTHR46825:SF9">
    <property type="entry name" value="BETA-LACTAMASE-RELATED DOMAIN-CONTAINING PROTEIN"/>
    <property type="match status" value="1"/>
</dbReference>
<keyword evidence="1" id="KW-0031">Aminopeptidase</keyword>
<proteinExistence type="inferred from homology"/>
<dbReference type="SUPFAM" id="SSF50886">
    <property type="entry name" value="D-aminopeptidase, middle and C-terminal domains"/>
    <property type="match status" value="2"/>
</dbReference>
<dbReference type="Gene3D" id="2.40.128.50">
    <property type="match status" value="2"/>
</dbReference>
<dbReference type="EMBL" id="JAKLMC020000010">
    <property type="protein sequence ID" value="KAK5953994.1"/>
    <property type="molecule type" value="Genomic_DNA"/>
</dbReference>
<dbReference type="InterPro" id="IPR012856">
    <property type="entry name" value="DAP_B_dom"/>
</dbReference>
<name>A0AAN8EEW0_9EURO</name>
<dbReference type="PANTHER" id="PTHR46825">
    <property type="entry name" value="D-ALANYL-D-ALANINE-CARBOXYPEPTIDASE/ENDOPEPTIDASE AMPH"/>
    <property type="match status" value="1"/>
</dbReference>
<gene>
    <name evidence="5" type="ORF">OHC33_005266</name>
</gene>
<evidence type="ECO:0000313" key="5">
    <source>
        <dbReference type="EMBL" id="KAK5953994.1"/>
    </source>
</evidence>
<keyword evidence="6" id="KW-1185">Reference proteome</keyword>
<dbReference type="SUPFAM" id="SSF56601">
    <property type="entry name" value="beta-lactamase/transpeptidase-like"/>
    <property type="match status" value="1"/>
</dbReference>